<organism evidence="2 3">
    <name type="scientific">Ramazzottius varieornatus</name>
    <name type="common">Water bear</name>
    <name type="synonym">Tardigrade</name>
    <dbReference type="NCBI Taxonomy" id="947166"/>
    <lineage>
        <taxon>Eukaryota</taxon>
        <taxon>Metazoa</taxon>
        <taxon>Ecdysozoa</taxon>
        <taxon>Tardigrada</taxon>
        <taxon>Eutardigrada</taxon>
        <taxon>Parachela</taxon>
        <taxon>Hypsibioidea</taxon>
        <taxon>Ramazzottiidae</taxon>
        <taxon>Ramazzottius</taxon>
    </lineage>
</organism>
<gene>
    <name evidence="2" type="primary">RvY_16658</name>
    <name evidence="2" type="synonym">RvY_16658.4</name>
    <name evidence="2" type="ORF">RvY_16658-4</name>
</gene>
<evidence type="ECO:0000313" key="2">
    <source>
        <dbReference type="EMBL" id="GAV06715.1"/>
    </source>
</evidence>
<dbReference type="Proteomes" id="UP000186922">
    <property type="component" value="Unassembled WGS sequence"/>
</dbReference>
<accession>A0A1D1VZA0</accession>
<comment type="caution">
    <text evidence="2">The sequence shown here is derived from an EMBL/GenBank/DDBJ whole genome shotgun (WGS) entry which is preliminary data.</text>
</comment>
<proteinExistence type="predicted"/>
<sequence length="116" mass="13167">MSPDCQNFSDRTPKSSVTESQLQRCQLQLARNLDNGSHIREQYQRNSRPSLCCVEMPQQFAETFQVPAVQAGDSAAALSLLQRRTHRTGCFDAYSTLHGLQRGTGGKLLRRWRAWL</sequence>
<dbReference type="AlphaFoldDB" id="A0A1D1VZA0"/>
<reference evidence="2 3" key="1">
    <citation type="journal article" date="2016" name="Nat. Commun.">
        <title>Extremotolerant tardigrade genome and improved radiotolerance of human cultured cells by tardigrade-unique protein.</title>
        <authorList>
            <person name="Hashimoto T."/>
            <person name="Horikawa D.D."/>
            <person name="Saito Y."/>
            <person name="Kuwahara H."/>
            <person name="Kozuka-Hata H."/>
            <person name="Shin-I T."/>
            <person name="Minakuchi Y."/>
            <person name="Ohishi K."/>
            <person name="Motoyama A."/>
            <person name="Aizu T."/>
            <person name="Enomoto A."/>
            <person name="Kondo K."/>
            <person name="Tanaka S."/>
            <person name="Hara Y."/>
            <person name="Koshikawa S."/>
            <person name="Sagara H."/>
            <person name="Miura T."/>
            <person name="Yokobori S."/>
            <person name="Miyagawa K."/>
            <person name="Suzuki Y."/>
            <person name="Kubo T."/>
            <person name="Oyama M."/>
            <person name="Kohara Y."/>
            <person name="Fujiyama A."/>
            <person name="Arakawa K."/>
            <person name="Katayama T."/>
            <person name="Toyoda A."/>
            <person name="Kunieda T."/>
        </authorList>
    </citation>
    <scope>NUCLEOTIDE SEQUENCE [LARGE SCALE GENOMIC DNA]</scope>
    <source>
        <strain evidence="2 3">YOKOZUNA-1</strain>
    </source>
</reference>
<dbReference type="EMBL" id="BDGG01000014">
    <property type="protein sequence ID" value="GAV06715.1"/>
    <property type="molecule type" value="Genomic_DNA"/>
</dbReference>
<name>A0A1D1VZA0_RAMVA</name>
<feature type="region of interest" description="Disordered" evidence="1">
    <location>
        <begin position="1"/>
        <end position="20"/>
    </location>
</feature>
<evidence type="ECO:0000313" key="3">
    <source>
        <dbReference type="Proteomes" id="UP000186922"/>
    </source>
</evidence>
<evidence type="ECO:0000256" key="1">
    <source>
        <dbReference type="SAM" id="MobiDB-lite"/>
    </source>
</evidence>
<keyword evidence="3" id="KW-1185">Reference proteome</keyword>
<protein>
    <submittedName>
        <fullName evidence="2">Uncharacterized protein</fullName>
    </submittedName>
</protein>